<protein>
    <submittedName>
        <fullName evidence="1">Uncharacterized protein</fullName>
    </submittedName>
</protein>
<dbReference type="AlphaFoldDB" id="A0A0F9UQM5"/>
<reference evidence="1" key="1">
    <citation type="journal article" date="2015" name="Nature">
        <title>Complex archaea that bridge the gap between prokaryotes and eukaryotes.</title>
        <authorList>
            <person name="Spang A."/>
            <person name="Saw J.H."/>
            <person name="Jorgensen S.L."/>
            <person name="Zaremba-Niedzwiedzka K."/>
            <person name="Martijn J."/>
            <person name="Lind A.E."/>
            <person name="van Eijk R."/>
            <person name="Schleper C."/>
            <person name="Guy L."/>
            <person name="Ettema T.J."/>
        </authorList>
    </citation>
    <scope>NUCLEOTIDE SEQUENCE</scope>
</reference>
<proteinExistence type="predicted"/>
<gene>
    <name evidence="1" type="ORF">LCGC14_0577890</name>
</gene>
<accession>A0A0F9UQM5</accession>
<dbReference type="EMBL" id="LAZR01000867">
    <property type="protein sequence ID" value="KKN55898.1"/>
    <property type="molecule type" value="Genomic_DNA"/>
</dbReference>
<name>A0A0F9UQM5_9ZZZZ</name>
<organism evidence="1">
    <name type="scientific">marine sediment metagenome</name>
    <dbReference type="NCBI Taxonomy" id="412755"/>
    <lineage>
        <taxon>unclassified sequences</taxon>
        <taxon>metagenomes</taxon>
        <taxon>ecological metagenomes</taxon>
    </lineage>
</organism>
<evidence type="ECO:0000313" key="1">
    <source>
        <dbReference type="EMBL" id="KKN55898.1"/>
    </source>
</evidence>
<comment type="caution">
    <text evidence="1">The sequence shown here is derived from an EMBL/GenBank/DDBJ whole genome shotgun (WGS) entry which is preliminary data.</text>
</comment>
<sequence>MVEYSKLYQEALSGLKSGGKELESELADIEAGKKSAIAGGQQSLIGGGLGGTTVMGAIPLAAEKTAGRARLGAKGRAETRYWSALMSFAGLAESARQATLDRQATRQNILLESRLGQPPKPGTAASPYDVFGSYKEGRGPSSGGTGTGGAMADAFPTMYGTSGGGAPNAPDPFGGMAGGTTGGYNAPREYDPSMVGKSLWGQQGSQVQTLEQGTQQAVAAGLPQSAQSGTTSRTITNARTGQTHSVVDLVGSKMKKHI</sequence>